<evidence type="ECO:0000313" key="10">
    <source>
        <dbReference type="Proteomes" id="UP000218231"/>
    </source>
</evidence>
<dbReference type="InterPro" id="IPR036236">
    <property type="entry name" value="Znf_C2H2_sf"/>
</dbReference>
<dbReference type="GO" id="GO:0008270">
    <property type="term" value="F:zinc ion binding"/>
    <property type="evidence" value="ECO:0007669"/>
    <property type="project" value="UniProtKB-KW"/>
</dbReference>
<feature type="domain" description="C2H2-type" evidence="8">
    <location>
        <begin position="310"/>
        <end position="337"/>
    </location>
</feature>
<keyword evidence="1" id="KW-0479">Metal-binding</keyword>
<evidence type="ECO:0000256" key="5">
    <source>
        <dbReference type="ARBA" id="ARBA00023242"/>
    </source>
</evidence>
<feature type="domain" description="C2H2-type" evidence="8">
    <location>
        <begin position="85"/>
        <end position="112"/>
    </location>
</feature>
<feature type="region of interest" description="Disordered" evidence="7">
    <location>
        <begin position="26"/>
        <end position="61"/>
    </location>
</feature>
<dbReference type="SMART" id="SM00355">
    <property type="entry name" value="ZnF_C2H2"/>
    <property type="match status" value="5"/>
</dbReference>
<sequence length="517" mass="57804">MTDYSPLSSSGYPSVTDYFSPDLPFGSSVPQPASTPTDVSTGTGPAAAVPNLGPKPNEPPPPPPIVICPTEVDHINITLEKNQQCACKDCGKLFNSVWYLKQHAVKHSNDRPFRCKFCQKTYKFRSNLYQHKCPDRQKAMGQKGRRRGANLLMSPTQRRLETNQLLKSKIEANMSTEDLVSFQQQCATAVMSDTEENDVPITYGLVIQSLSDAVSYENYLPNKAPVDYGTDPQLQTSGMNESIDEVMQEDQQMMMESIREQPLQAHEIESYVQKNKQKLFSCRKCRFLFPTEEALLRHTASHAGEDTNPYKCNNCRQSFMKEKELRRHSEFHSNISPWRCTECSGIFRSSVALRRHRDQCRQCYVPPVQNDILVSCHAPLDPFSFIPSTNDFLSLPCLDEVILKKPSPDSGVDSSSPSHPSPASRKDEIYDMYGRSKKQREDDEDSGFRSRVNSVFSVTQSQSGSPGSSFSSDGGSPHRKQSISAECCSSEALTSNRNAYPIGGYGSGPSYGQQFLE</sequence>
<dbReference type="Proteomes" id="UP000218231">
    <property type="component" value="Unassembled WGS sequence"/>
</dbReference>
<dbReference type="InterPro" id="IPR013087">
    <property type="entry name" value="Znf_C2H2_type"/>
</dbReference>
<evidence type="ECO:0000256" key="2">
    <source>
        <dbReference type="ARBA" id="ARBA00022737"/>
    </source>
</evidence>
<keyword evidence="2" id="KW-0677">Repeat</keyword>
<dbReference type="Gene3D" id="3.30.160.60">
    <property type="entry name" value="Classic Zinc Finger"/>
    <property type="match status" value="2"/>
</dbReference>
<dbReference type="PANTHER" id="PTHR24377">
    <property type="entry name" value="IP01015P-RELATED"/>
    <property type="match status" value="1"/>
</dbReference>
<comment type="caution">
    <text evidence="9">The sequence shown here is derived from an EMBL/GenBank/DDBJ whole genome shotgun (WGS) entry which is preliminary data.</text>
</comment>
<gene>
    <name evidence="9" type="ORF">WR25_18729</name>
</gene>
<dbReference type="OrthoDB" id="6077919at2759"/>
<accession>A0A2A2K3S7</accession>
<feature type="compositionally biased region" description="Polar residues" evidence="7">
    <location>
        <begin position="28"/>
        <end position="43"/>
    </location>
</feature>
<feature type="region of interest" description="Disordered" evidence="7">
    <location>
        <begin position="406"/>
        <end position="429"/>
    </location>
</feature>
<reference evidence="9 10" key="1">
    <citation type="journal article" date="2017" name="Curr. Biol.">
        <title>Genome architecture and evolution of a unichromosomal asexual nematode.</title>
        <authorList>
            <person name="Fradin H."/>
            <person name="Zegar C."/>
            <person name="Gutwein M."/>
            <person name="Lucas J."/>
            <person name="Kovtun M."/>
            <person name="Corcoran D."/>
            <person name="Baugh L.R."/>
            <person name="Kiontke K."/>
            <person name="Gunsalus K."/>
            <person name="Fitch D.H."/>
            <person name="Piano F."/>
        </authorList>
    </citation>
    <scope>NUCLEOTIDE SEQUENCE [LARGE SCALE GENOMIC DNA]</scope>
    <source>
        <strain evidence="9">PF1309</strain>
    </source>
</reference>
<keyword evidence="3 6" id="KW-0863">Zinc-finger</keyword>
<dbReference type="SUPFAM" id="SSF57667">
    <property type="entry name" value="beta-beta-alpha zinc fingers"/>
    <property type="match status" value="3"/>
</dbReference>
<keyword evidence="10" id="KW-1185">Reference proteome</keyword>
<dbReference type="STRING" id="2018661.A0A2A2K3S7"/>
<feature type="domain" description="C2H2-type" evidence="8">
    <location>
        <begin position="280"/>
        <end position="307"/>
    </location>
</feature>
<keyword evidence="4" id="KW-0862">Zinc</keyword>
<feature type="compositionally biased region" description="Low complexity" evidence="7">
    <location>
        <begin position="408"/>
        <end position="423"/>
    </location>
</feature>
<evidence type="ECO:0000256" key="1">
    <source>
        <dbReference type="ARBA" id="ARBA00022723"/>
    </source>
</evidence>
<dbReference type="InterPro" id="IPR050826">
    <property type="entry name" value="Krueppel_C2H2_ZnFinger"/>
</dbReference>
<dbReference type="AlphaFoldDB" id="A0A2A2K3S7"/>
<name>A0A2A2K3S7_9BILA</name>
<evidence type="ECO:0000256" key="4">
    <source>
        <dbReference type="ARBA" id="ARBA00022833"/>
    </source>
</evidence>
<feature type="compositionally biased region" description="Low complexity" evidence="7">
    <location>
        <begin position="461"/>
        <end position="475"/>
    </location>
</feature>
<evidence type="ECO:0000313" key="9">
    <source>
        <dbReference type="EMBL" id="PAV68656.1"/>
    </source>
</evidence>
<feature type="region of interest" description="Disordered" evidence="7">
    <location>
        <begin position="498"/>
        <end position="517"/>
    </location>
</feature>
<keyword evidence="5" id="KW-0539">Nucleus</keyword>
<evidence type="ECO:0000256" key="3">
    <source>
        <dbReference type="ARBA" id="ARBA00022771"/>
    </source>
</evidence>
<dbReference type="PROSITE" id="PS50157">
    <property type="entry name" value="ZINC_FINGER_C2H2_2"/>
    <property type="match status" value="3"/>
</dbReference>
<dbReference type="PROSITE" id="PS00028">
    <property type="entry name" value="ZINC_FINGER_C2H2_1"/>
    <property type="match status" value="3"/>
</dbReference>
<evidence type="ECO:0000256" key="7">
    <source>
        <dbReference type="SAM" id="MobiDB-lite"/>
    </source>
</evidence>
<dbReference type="EMBL" id="LIAE01009712">
    <property type="protein sequence ID" value="PAV68656.1"/>
    <property type="molecule type" value="Genomic_DNA"/>
</dbReference>
<organism evidence="9 10">
    <name type="scientific">Diploscapter pachys</name>
    <dbReference type="NCBI Taxonomy" id="2018661"/>
    <lineage>
        <taxon>Eukaryota</taxon>
        <taxon>Metazoa</taxon>
        <taxon>Ecdysozoa</taxon>
        <taxon>Nematoda</taxon>
        <taxon>Chromadorea</taxon>
        <taxon>Rhabditida</taxon>
        <taxon>Rhabditina</taxon>
        <taxon>Rhabditomorpha</taxon>
        <taxon>Rhabditoidea</taxon>
        <taxon>Rhabditidae</taxon>
        <taxon>Diploscapter</taxon>
    </lineage>
</organism>
<protein>
    <recommendedName>
        <fullName evidence="8">C2H2-type domain-containing protein</fullName>
    </recommendedName>
</protein>
<evidence type="ECO:0000259" key="8">
    <source>
        <dbReference type="PROSITE" id="PS50157"/>
    </source>
</evidence>
<evidence type="ECO:0000256" key="6">
    <source>
        <dbReference type="PROSITE-ProRule" id="PRU00042"/>
    </source>
</evidence>
<proteinExistence type="predicted"/>
<feature type="region of interest" description="Disordered" evidence="7">
    <location>
        <begin position="457"/>
        <end position="486"/>
    </location>
</feature>